<dbReference type="EMBL" id="CP133592">
    <property type="protein sequence ID" value="WMW26210.1"/>
    <property type="molecule type" value="Genomic_DNA"/>
</dbReference>
<keyword evidence="1" id="KW-0812">Transmembrane</keyword>
<reference evidence="3 4" key="1">
    <citation type="submission" date="2023-08" db="EMBL/GenBank/DDBJ databases">
        <title>Methanolobus mangrovi sp. nov. and Methanolobus sediminis sp. nov, two novel methylotrophic methanogens isolated from mangrove sediments in China.</title>
        <authorList>
            <person name="Zhou J."/>
        </authorList>
    </citation>
    <scope>NUCLEOTIDE SEQUENCE [LARGE SCALE GENOMIC DNA]</scope>
    <source>
        <strain evidence="3 4">FTZ6</strain>
    </source>
</reference>
<dbReference type="AlphaFoldDB" id="A0AA51UQ43"/>
<dbReference type="InterPro" id="IPR055713">
    <property type="entry name" value="DUF7289"/>
</dbReference>
<evidence type="ECO:0000313" key="4">
    <source>
        <dbReference type="Proteomes" id="UP001182908"/>
    </source>
</evidence>
<accession>A0AA51UQ43</accession>
<keyword evidence="1" id="KW-0472">Membrane</keyword>
<dbReference type="Proteomes" id="UP001182908">
    <property type="component" value="Chromosome"/>
</dbReference>
<dbReference type="InterPro" id="IPR055732">
    <property type="entry name" value="DUF7308"/>
</dbReference>
<feature type="domain" description="DUF7308" evidence="2">
    <location>
        <begin position="295"/>
        <end position="456"/>
    </location>
</feature>
<dbReference type="GeneID" id="84232196"/>
<proteinExistence type="predicted"/>
<organism evidence="3 4">
    <name type="scientific">Methanolobus sediminis</name>
    <dbReference type="NCBI Taxonomy" id="3072978"/>
    <lineage>
        <taxon>Archaea</taxon>
        <taxon>Methanobacteriati</taxon>
        <taxon>Methanobacteriota</taxon>
        <taxon>Stenosarchaea group</taxon>
        <taxon>Methanomicrobia</taxon>
        <taxon>Methanosarcinales</taxon>
        <taxon>Methanosarcinaceae</taxon>
        <taxon>Methanolobus</taxon>
    </lineage>
</organism>
<keyword evidence="1" id="KW-1133">Transmembrane helix</keyword>
<evidence type="ECO:0000256" key="1">
    <source>
        <dbReference type="SAM" id="Phobius"/>
    </source>
</evidence>
<feature type="transmembrane region" description="Helical" evidence="1">
    <location>
        <begin position="12"/>
        <end position="36"/>
    </location>
</feature>
<gene>
    <name evidence="3" type="ORF">RE474_05725</name>
</gene>
<evidence type="ECO:0000313" key="3">
    <source>
        <dbReference type="EMBL" id="WMW26210.1"/>
    </source>
</evidence>
<keyword evidence="4" id="KW-1185">Reference proteome</keyword>
<dbReference type="Pfam" id="PF23985">
    <property type="entry name" value="DUF7308"/>
    <property type="match status" value="1"/>
</dbReference>
<dbReference type="RefSeq" id="WP_309312006.1">
    <property type="nucleotide sequence ID" value="NZ_CP133592.1"/>
</dbReference>
<sequence length="477" mass="52832">MKNFLRSEKAVSALMGMMIILALTITSISVIFLYGVPTIYDMEDMANAQKVEQAFTVFDSRTSKVALGESPSQTTSFSMMDGSIEVNGDSDSYNESEIVIICVNMSASWYNNTFKSNKNKWKAWEPHVNESGMNVISSSMGSITYTNDNRIIGYEGGGVWSKYPTGKAVMISPPEFHYNGETLTLPIMKINGTEMSSGNADVSITVSSDNTPFVMYPDPSADYRRVNPLTVDKVIIYIKSEFYSAWADYANTLTYTSATTDDENKTAVIELQVIPAMGKDTLKSNFKIGAVNQDNTAPMWDFSFDLGARSSNELNSLDYDIIATSGTKTLTYHIQKKNGADQLILDLIYEDTSLSMDAEKWTSVGAFNVTGDKEDAESAVDLLSTTLNMTYEEDTDFSWENINYTKTNNDELPLNNLTQHYMKALTLDGSVIFNIVTNGNSDPVDYDESTITLNYDGMPGSITYLHVSRNDLVATLD</sequence>
<dbReference type="KEGG" id="mseb:RE474_05725"/>
<dbReference type="Pfam" id="PF23960">
    <property type="entry name" value="DUF7289"/>
    <property type="match status" value="1"/>
</dbReference>
<protein>
    <recommendedName>
        <fullName evidence="2">DUF7308 domain-containing protein</fullName>
    </recommendedName>
</protein>
<name>A0AA51UQ43_9EURY</name>
<evidence type="ECO:0000259" key="2">
    <source>
        <dbReference type="Pfam" id="PF23985"/>
    </source>
</evidence>